<organism evidence="1 2">
    <name type="scientific">Cichorium intybus</name>
    <name type="common">Chicory</name>
    <dbReference type="NCBI Taxonomy" id="13427"/>
    <lineage>
        <taxon>Eukaryota</taxon>
        <taxon>Viridiplantae</taxon>
        <taxon>Streptophyta</taxon>
        <taxon>Embryophyta</taxon>
        <taxon>Tracheophyta</taxon>
        <taxon>Spermatophyta</taxon>
        <taxon>Magnoliopsida</taxon>
        <taxon>eudicotyledons</taxon>
        <taxon>Gunneridae</taxon>
        <taxon>Pentapetalae</taxon>
        <taxon>asterids</taxon>
        <taxon>campanulids</taxon>
        <taxon>Asterales</taxon>
        <taxon>Asteraceae</taxon>
        <taxon>Cichorioideae</taxon>
        <taxon>Cichorieae</taxon>
        <taxon>Cichoriinae</taxon>
        <taxon>Cichorium</taxon>
    </lineage>
</organism>
<proteinExistence type="predicted"/>
<protein>
    <submittedName>
        <fullName evidence="1">Uncharacterized protein</fullName>
    </submittedName>
</protein>
<reference evidence="1 2" key="2">
    <citation type="journal article" date="2022" name="Mol. Ecol. Resour.">
        <title>The genomes of chicory, endive, great burdock and yacon provide insights into Asteraceae paleo-polyploidization history and plant inulin production.</title>
        <authorList>
            <person name="Fan W."/>
            <person name="Wang S."/>
            <person name="Wang H."/>
            <person name="Wang A."/>
            <person name="Jiang F."/>
            <person name="Liu H."/>
            <person name="Zhao H."/>
            <person name="Xu D."/>
            <person name="Zhang Y."/>
        </authorList>
    </citation>
    <scope>NUCLEOTIDE SEQUENCE [LARGE SCALE GENOMIC DNA]</scope>
    <source>
        <strain evidence="2">cv. Punajuju</strain>
        <tissue evidence="1">Leaves</tissue>
    </source>
</reference>
<keyword evidence="2" id="KW-1185">Reference proteome</keyword>
<accession>A0ACB9AIP8</accession>
<sequence length="318" mass="34804">MLLFSSTSIPVISTIPPTITHLGRSSCHYHDLLRVPQPLASNPLHAVRKNQKPFLCSALASTEEDNTQVEFQVLTAINSIYNDIVIIETAESRMLLLDSTHNVHSIFMKGQTWTGSYWDEFATLPAIIPKGPIAIFGLGGGTAAHLMLTVWPSLQLHGWEIDEILIDKAREHLGLSDLEKHTEGGGVLHVHIGDALSTSSNIPGGYAGIVIDLFSGGEVLSQLQEVETWLEINKKLMPNGRLMVNCGGSSDAIWEKNSTINTMCKAFPGQVNWKKMAKDDGENYLAFTGPLPDLDTWSAALPDRLSSSVKQWTSCFPS</sequence>
<reference evidence="2" key="1">
    <citation type="journal article" date="2022" name="Mol. Ecol. Resour.">
        <title>The genomes of chicory, endive, great burdock and yacon provide insights into Asteraceae palaeo-polyploidization history and plant inulin production.</title>
        <authorList>
            <person name="Fan W."/>
            <person name="Wang S."/>
            <person name="Wang H."/>
            <person name="Wang A."/>
            <person name="Jiang F."/>
            <person name="Liu H."/>
            <person name="Zhao H."/>
            <person name="Xu D."/>
            <person name="Zhang Y."/>
        </authorList>
    </citation>
    <scope>NUCLEOTIDE SEQUENCE [LARGE SCALE GENOMIC DNA]</scope>
    <source>
        <strain evidence="2">cv. Punajuju</strain>
    </source>
</reference>
<comment type="caution">
    <text evidence="1">The sequence shown here is derived from an EMBL/GenBank/DDBJ whole genome shotgun (WGS) entry which is preliminary data.</text>
</comment>
<dbReference type="EMBL" id="CM042015">
    <property type="protein sequence ID" value="KAI3709737.1"/>
    <property type="molecule type" value="Genomic_DNA"/>
</dbReference>
<dbReference type="Proteomes" id="UP001055811">
    <property type="component" value="Linkage Group LG07"/>
</dbReference>
<gene>
    <name evidence="1" type="ORF">L2E82_39503</name>
</gene>
<evidence type="ECO:0000313" key="1">
    <source>
        <dbReference type="EMBL" id="KAI3709737.1"/>
    </source>
</evidence>
<name>A0ACB9AIP8_CICIN</name>
<evidence type="ECO:0000313" key="2">
    <source>
        <dbReference type="Proteomes" id="UP001055811"/>
    </source>
</evidence>